<organism evidence="4">
    <name type="scientific">marine metagenome</name>
    <dbReference type="NCBI Taxonomy" id="408172"/>
    <lineage>
        <taxon>unclassified sequences</taxon>
        <taxon>metagenomes</taxon>
        <taxon>ecological metagenomes</taxon>
    </lineage>
</organism>
<dbReference type="CDD" id="cd00555">
    <property type="entry name" value="Maf"/>
    <property type="match status" value="1"/>
</dbReference>
<dbReference type="EMBL" id="UINC01177293">
    <property type="protein sequence ID" value="SVD84855.1"/>
    <property type="molecule type" value="Genomic_DNA"/>
</dbReference>
<gene>
    <name evidence="4" type="ORF">METZ01_LOCUS437709</name>
</gene>
<feature type="compositionally biased region" description="Basic and acidic residues" evidence="3">
    <location>
        <begin position="220"/>
        <end position="229"/>
    </location>
</feature>
<dbReference type="AlphaFoldDB" id="A0A382YPS1"/>
<dbReference type="NCBIfam" id="TIGR00172">
    <property type="entry name" value="maf"/>
    <property type="match status" value="1"/>
</dbReference>
<dbReference type="GO" id="GO:0047429">
    <property type="term" value="F:nucleoside triphosphate diphosphatase activity"/>
    <property type="evidence" value="ECO:0007669"/>
    <property type="project" value="InterPro"/>
</dbReference>
<dbReference type="SUPFAM" id="SSF52972">
    <property type="entry name" value="ITPase-like"/>
    <property type="match status" value="1"/>
</dbReference>
<dbReference type="PANTHER" id="PTHR43213:SF5">
    <property type="entry name" value="BIFUNCTIONAL DTTP_UTP PYROPHOSPHATASE_METHYLTRANSFERASE PROTEIN-RELATED"/>
    <property type="match status" value="1"/>
</dbReference>
<dbReference type="Pfam" id="PF02545">
    <property type="entry name" value="Maf"/>
    <property type="match status" value="1"/>
</dbReference>
<proteinExistence type="inferred from homology"/>
<dbReference type="InterPro" id="IPR003697">
    <property type="entry name" value="Maf-like"/>
</dbReference>
<sequence>MAYHKPPTNILLASTSPRRRELIARLRIPFESCSPIGVEELPYSNEDPVRYVERMSRLKALSTATAVGKYRLVIGSDTAVTIGGAILGKPSDVLEAESMLRLLRGKTHQVVTSVTLVSPDMNKILTRNSAISVIMRKYSDLEISEYISTGDAMDKAGAYAIQHKGFDPVSKLYGCYTSVVGLPLCILSAQLSEVGFDLQQIPCGTGPDSRNFGGSPSVAKDLDESGKSL</sequence>
<dbReference type="InterPro" id="IPR029001">
    <property type="entry name" value="ITPase-like_fam"/>
</dbReference>
<feature type="region of interest" description="Disordered" evidence="3">
    <location>
        <begin position="207"/>
        <end position="229"/>
    </location>
</feature>
<name>A0A382YPS1_9ZZZZ</name>
<dbReference type="HAMAP" id="MF_00528">
    <property type="entry name" value="Maf"/>
    <property type="match status" value="1"/>
</dbReference>
<evidence type="ECO:0000256" key="2">
    <source>
        <dbReference type="ARBA" id="ARBA00022801"/>
    </source>
</evidence>
<evidence type="ECO:0000256" key="3">
    <source>
        <dbReference type="SAM" id="MobiDB-lite"/>
    </source>
</evidence>
<evidence type="ECO:0000313" key="4">
    <source>
        <dbReference type="EMBL" id="SVD84855.1"/>
    </source>
</evidence>
<dbReference type="PIRSF" id="PIRSF006305">
    <property type="entry name" value="Maf"/>
    <property type="match status" value="1"/>
</dbReference>
<accession>A0A382YPS1</accession>
<comment type="cofactor">
    <cofactor evidence="1">
        <name>a divalent metal cation</name>
        <dbReference type="ChEBI" id="CHEBI:60240"/>
    </cofactor>
</comment>
<reference evidence="4" key="1">
    <citation type="submission" date="2018-05" db="EMBL/GenBank/DDBJ databases">
        <authorList>
            <person name="Lanie J.A."/>
            <person name="Ng W.-L."/>
            <person name="Kazmierczak K.M."/>
            <person name="Andrzejewski T.M."/>
            <person name="Davidsen T.M."/>
            <person name="Wayne K.J."/>
            <person name="Tettelin H."/>
            <person name="Glass J.I."/>
            <person name="Rusch D."/>
            <person name="Podicherti R."/>
            <person name="Tsui H.-C.T."/>
            <person name="Winkler M.E."/>
        </authorList>
    </citation>
    <scope>NUCLEOTIDE SEQUENCE</scope>
</reference>
<keyword evidence="2" id="KW-0378">Hydrolase</keyword>
<dbReference type="PANTHER" id="PTHR43213">
    <property type="entry name" value="BIFUNCTIONAL DTTP/UTP PYROPHOSPHATASE/METHYLTRANSFERASE PROTEIN-RELATED"/>
    <property type="match status" value="1"/>
</dbReference>
<protein>
    <submittedName>
        <fullName evidence="4">Uncharacterized protein</fullName>
    </submittedName>
</protein>
<dbReference type="Gene3D" id="3.90.950.10">
    <property type="match status" value="1"/>
</dbReference>
<evidence type="ECO:0000256" key="1">
    <source>
        <dbReference type="ARBA" id="ARBA00001968"/>
    </source>
</evidence>